<accession>A0A3A9YY29</accession>
<dbReference type="AlphaFoldDB" id="A0A3A9YY29"/>
<dbReference type="OrthoDB" id="9809741at2"/>
<name>A0A3A9YY29_9ACTN</name>
<evidence type="ECO:0000313" key="1">
    <source>
        <dbReference type="EMBL" id="RKN40790.1"/>
    </source>
</evidence>
<dbReference type="Proteomes" id="UP000272474">
    <property type="component" value="Unassembled WGS sequence"/>
</dbReference>
<keyword evidence="2" id="KW-1185">Reference proteome</keyword>
<reference evidence="1 2" key="1">
    <citation type="journal article" date="2014" name="Int. J. Syst. Evol. Microbiol.">
        <title>Streptomyces hoynatensis sp. nov., isolated from deep marine sediment.</title>
        <authorList>
            <person name="Veyisoglu A."/>
            <person name="Sahin N."/>
        </authorList>
    </citation>
    <scope>NUCLEOTIDE SEQUENCE [LARGE SCALE GENOMIC DNA]</scope>
    <source>
        <strain evidence="1 2">KCTC 29097</strain>
    </source>
</reference>
<dbReference type="RefSeq" id="WP_120680588.1">
    <property type="nucleotide sequence ID" value="NZ_RBAL01000009.1"/>
</dbReference>
<evidence type="ECO:0000313" key="2">
    <source>
        <dbReference type="Proteomes" id="UP000272474"/>
    </source>
</evidence>
<sequence>MRSPLDAVRDLIAETTTQRALDRRIREAVRTDPDAALIFQSAHGRPQRFARHVGDPRFDQRSAELQQYAEVKVAKGEFHLFRKLFR</sequence>
<organism evidence="1 2">
    <name type="scientific">Streptomyces hoynatensis</name>
    <dbReference type="NCBI Taxonomy" id="1141874"/>
    <lineage>
        <taxon>Bacteria</taxon>
        <taxon>Bacillati</taxon>
        <taxon>Actinomycetota</taxon>
        <taxon>Actinomycetes</taxon>
        <taxon>Kitasatosporales</taxon>
        <taxon>Streptomycetaceae</taxon>
        <taxon>Streptomyces</taxon>
    </lineage>
</organism>
<comment type="caution">
    <text evidence="1">The sequence shown here is derived from an EMBL/GenBank/DDBJ whole genome shotgun (WGS) entry which is preliminary data.</text>
</comment>
<proteinExistence type="predicted"/>
<gene>
    <name evidence="1" type="ORF">D7294_17020</name>
</gene>
<dbReference type="EMBL" id="RBAL01000009">
    <property type="protein sequence ID" value="RKN40790.1"/>
    <property type="molecule type" value="Genomic_DNA"/>
</dbReference>
<protein>
    <submittedName>
        <fullName evidence="1">Uncharacterized protein</fullName>
    </submittedName>
</protein>